<dbReference type="HOGENOM" id="CLU_049748_1_0_1"/>
<feature type="region of interest" description="Disordered" evidence="1">
    <location>
        <begin position="1"/>
        <end position="61"/>
    </location>
</feature>
<dbReference type="InParanoid" id="G8YNZ0"/>
<evidence type="ECO:0000256" key="1">
    <source>
        <dbReference type="SAM" id="MobiDB-lite"/>
    </source>
</evidence>
<name>G8YNZ0_PICSO</name>
<feature type="region of interest" description="Disordered" evidence="1">
    <location>
        <begin position="357"/>
        <end position="378"/>
    </location>
</feature>
<proteinExistence type="predicted"/>
<dbReference type="AlphaFoldDB" id="G8YNZ0"/>
<gene>
    <name evidence="2" type="primary">Piso0_001740</name>
    <name evidence="2" type="ORF">GNLVRS01_PISO0E11642g</name>
</gene>
<dbReference type="eggNOG" id="KOG1685">
    <property type="taxonomic scope" value="Eukaryota"/>
</dbReference>
<dbReference type="InterPro" id="IPR028364">
    <property type="entry name" value="Ribosomal_uL1/biogenesis"/>
</dbReference>
<dbReference type="EMBL" id="FO082055">
    <property type="protein sequence ID" value="CCE79658.1"/>
    <property type="molecule type" value="Genomic_DNA"/>
</dbReference>
<dbReference type="OrthoDB" id="10251727at2759"/>
<feature type="compositionally biased region" description="Low complexity" evidence="1">
    <location>
        <begin position="1"/>
        <end position="14"/>
    </location>
</feature>
<dbReference type="STRING" id="559304.G8YNZ0"/>
<organism evidence="2 3">
    <name type="scientific">Pichia sorbitophila (strain ATCC MYA-4447 / BCRC 22081 / CBS 7064 / NBRC 10061 / NRRL Y-12695)</name>
    <name type="common">Hybrid yeast</name>
    <dbReference type="NCBI Taxonomy" id="559304"/>
    <lineage>
        <taxon>Eukaryota</taxon>
        <taxon>Fungi</taxon>
        <taxon>Dikarya</taxon>
        <taxon>Ascomycota</taxon>
        <taxon>Saccharomycotina</taxon>
        <taxon>Pichiomycetes</taxon>
        <taxon>Debaryomycetaceae</taxon>
        <taxon>Millerozyma</taxon>
    </lineage>
</organism>
<dbReference type="FunCoup" id="G8YNZ0">
    <property type="interactions" value="980"/>
</dbReference>
<dbReference type="Pfam" id="PF00687">
    <property type="entry name" value="Ribosomal_L1"/>
    <property type="match status" value="1"/>
</dbReference>
<dbReference type="Gene3D" id="3.40.50.790">
    <property type="match status" value="1"/>
</dbReference>
<sequence length="378" mass="42147">MANKKATSGGSSKTKSPRASKKSSEIASKASKASPSSKVSKTKSAAKKVKEQSESNNGELIPDKVVIKAVEELKKYSERSSEANDDEKLDLLASDEDGKDLFLQITSKSFFSSKPNFKPKIIRLRNSIYGDKLEEFKTCLIVRDELITSNDKVEEFEQAGLSTLNQIVPVSSLKTEFKNFEKRREFYSQYDLFLFDDALMNLMPTLLGNVFYGRHSSKIPVPIRVTPSSSKDISISTVKNQLEKCLSSTYYLPPTGVNVCLRIGSLVGSFSDEQISQNLHDAVQAFDPSIIRTISLKTESSPSLPLFYTEELYNDANVLTEDTSKKPKKSEDKSPLSSFEKGLLELADHDEASKLIGKKLRQKKAKSKKLSKKNKHDD</sequence>
<dbReference type="InterPro" id="IPR016095">
    <property type="entry name" value="Ribosomal_uL1_3-a/b-sand"/>
</dbReference>
<evidence type="ECO:0000313" key="3">
    <source>
        <dbReference type="Proteomes" id="UP000005222"/>
    </source>
</evidence>
<accession>G8YNZ0</accession>
<dbReference type="OMA" id="PQRAYKN"/>
<reference evidence="2 3" key="1">
    <citation type="journal article" date="2012" name="G3 (Bethesda)">
        <title>Pichia sorbitophila, an interspecies yeast hybrid reveals early steps of genome resolution following polyploidization.</title>
        <authorList>
            <person name="Leh Louis V."/>
            <person name="Despons L."/>
            <person name="Friedrich A."/>
            <person name="Martin T."/>
            <person name="Durrens P."/>
            <person name="Casaregola S."/>
            <person name="Neuveglise C."/>
            <person name="Fairhead C."/>
            <person name="Marck C."/>
            <person name="Cruz J.A."/>
            <person name="Straub M.L."/>
            <person name="Kugler V."/>
            <person name="Sacerdot C."/>
            <person name="Uzunov Z."/>
            <person name="Thierry A."/>
            <person name="Weiss S."/>
            <person name="Bleykasten C."/>
            <person name="De Montigny J."/>
            <person name="Jacques N."/>
            <person name="Jung P."/>
            <person name="Lemaire M."/>
            <person name="Mallet S."/>
            <person name="Morel G."/>
            <person name="Richard G.F."/>
            <person name="Sarkar A."/>
            <person name="Savel G."/>
            <person name="Schacherer J."/>
            <person name="Seret M.L."/>
            <person name="Talla E."/>
            <person name="Samson G."/>
            <person name="Jubin C."/>
            <person name="Poulain J."/>
            <person name="Vacherie B."/>
            <person name="Barbe V."/>
            <person name="Pelletier E."/>
            <person name="Sherman D.J."/>
            <person name="Westhof E."/>
            <person name="Weissenbach J."/>
            <person name="Baret P.V."/>
            <person name="Wincker P."/>
            <person name="Gaillardin C."/>
            <person name="Dujon B."/>
            <person name="Souciet J.L."/>
        </authorList>
    </citation>
    <scope>NUCLEOTIDE SEQUENCE [LARGE SCALE GENOMIC DNA]</scope>
    <source>
        <strain evidence="3">ATCC MYA-4447 / BCRC 22081 / CBS 7064 / NBRC 10061 / NRRL Y-12695</strain>
    </source>
</reference>
<dbReference type="InterPro" id="IPR023674">
    <property type="entry name" value="Ribosomal_uL1-like"/>
</dbReference>
<feature type="compositionally biased region" description="Low complexity" evidence="1">
    <location>
        <begin position="25"/>
        <end position="39"/>
    </location>
</feature>
<dbReference type="SUPFAM" id="SSF56808">
    <property type="entry name" value="Ribosomal protein L1"/>
    <property type="match status" value="1"/>
</dbReference>
<evidence type="ECO:0000313" key="2">
    <source>
        <dbReference type="EMBL" id="CCE79658.1"/>
    </source>
</evidence>
<keyword evidence="3" id="KW-1185">Reference proteome</keyword>
<dbReference type="Proteomes" id="UP000005222">
    <property type="component" value="Chromosome E"/>
</dbReference>
<protein>
    <submittedName>
        <fullName evidence="2">Piso0_001740 protein</fullName>
    </submittedName>
</protein>